<feature type="region of interest" description="Disordered" evidence="1">
    <location>
        <begin position="1"/>
        <end position="26"/>
    </location>
</feature>
<proteinExistence type="predicted"/>
<reference evidence="4 5" key="1">
    <citation type="submission" date="2016-02" db="EMBL/GenBank/DDBJ databases">
        <title>Comparative genomic and transcriptomic foundation for Pichia pastoris.</title>
        <authorList>
            <person name="Love K.R."/>
            <person name="Shah K.A."/>
            <person name="Whittaker C.A."/>
            <person name="Wu J."/>
            <person name="Bartlett M.C."/>
            <person name="Ma D."/>
            <person name="Leeson R.L."/>
            <person name="Priest M."/>
            <person name="Young S.K."/>
            <person name="Love J.C."/>
        </authorList>
    </citation>
    <scope>NUCLEOTIDE SEQUENCE [LARGE SCALE GENOMIC DNA]</scope>
    <source>
        <strain evidence="4 5">ATCC 28485</strain>
    </source>
</reference>
<evidence type="ECO:0000259" key="2">
    <source>
        <dbReference type="SMART" id="SM01292"/>
    </source>
</evidence>
<evidence type="ECO:0000313" key="4">
    <source>
        <dbReference type="EMBL" id="ANZ75351.1"/>
    </source>
</evidence>
<dbReference type="InterPro" id="IPR040185">
    <property type="entry name" value="Far11/STRP"/>
</dbReference>
<protein>
    <submittedName>
        <fullName evidence="4">BA75_02250T0</fullName>
    </submittedName>
</protein>
<dbReference type="PANTHER" id="PTHR13239:SF4">
    <property type="entry name" value="AT25231P"/>
    <property type="match status" value="1"/>
</dbReference>
<dbReference type="OrthoDB" id="18234at2759"/>
<sequence>MPISKEAELFEQANLEDVGPQPELSPRARRLSLKEEEQKIAEIGQFVRSLEDENIQESDIAHPGVNIDRQQMEEYDEDEDVQTLDIDGLSNAKSIPSSASESFEAQHSILGHNTIVTPQPELIFSFDHYQGLKSEVQDWFFQRDVANLGKIQKIFSQFMMEIGIKQSFKSLRETEKIRVVEHLKSCLAKNQSVLRPLICMSYLSMGHYGDITCTSNQLDHIRYIHTIISSPKDNIIDLITGLIKKKVKFLLEQAIIELTDTAQISIASHELYYSFTILYLHLSVVLDSQDKNFKETLSKNVYKTRLLQFLVQYLDKWKWLCNENDERAEASNKLVQIKQSLQIRNYVMVINKLLLVEFGTMEDYKLIKEFLKLKHENTIEVQDSKNRSITPLEYYHYSKEFIHRYALYQPLEEHYLPESVQATIDDQESILSRSSSNHSLSSLLVTDFLESKTRSISSSNQVPEVHIVTPAPSPKLAPQHDSMLGKKDRRMFTANPSFPNIYSYTDVPYSIKQADTIFHNHIKEGFYFKQFMSSFDQFMRKENCLKAEQPQDAFSEQLPNCFLYNDEDKIKYPTYAHQIEVLQRIESFYKECLPSLSSLVSVYCQILDSNIYRKRHIDGTSVNTLRKLSIWKAKEITLKSISSTVFLLLKFLKASHVLKFEYMSMLLYDNDFHSYFIDYLGIDLEQCQIRKGSDSEDLSTIYDFSFLVNCEYDKLNCQQEHDFYLKCLNLSDNIDQDLVNKEQRENTASMDNPSNRKPGPFDTDFDFLLDLPAHRIDRRKFKVINERYTLIITNLLKTRYLVISKNKMQRMYKLLDEKNTEIMRFYLSFYNINLYKPILKIIKTLTPYNGKKWKSNNMDLISYVYLYYKIQLRDSWLNPINLSILTPEERYNASVGQEYALRALIQFYNSEHYSADLSHMG</sequence>
<organism evidence="4 5">
    <name type="scientific">Komagataella pastoris</name>
    <name type="common">Yeast</name>
    <name type="synonym">Pichia pastoris</name>
    <dbReference type="NCBI Taxonomy" id="4922"/>
    <lineage>
        <taxon>Eukaryota</taxon>
        <taxon>Fungi</taxon>
        <taxon>Dikarya</taxon>
        <taxon>Ascomycota</taxon>
        <taxon>Saccharomycotina</taxon>
        <taxon>Pichiomycetes</taxon>
        <taxon>Pichiales</taxon>
        <taxon>Pichiaceae</taxon>
        <taxon>Komagataella</taxon>
    </lineage>
</organism>
<dbReference type="AlphaFoldDB" id="A0A1B2JBP1"/>
<dbReference type="Pfam" id="PF11882">
    <property type="entry name" value="DUF3402"/>
    <property type="match status" value="2"/>
</dbReference>
<dbReference type="InterPro" id="IPR021819">
    <property type="entry name" value="Far11/STRP_C"/>
</dbReference>
<dbReference type="Pfam" id="PF07923">
    <property type="entry name" value="N1221"/>
    <property type="match status" value="1"/>
</dbReference>
<feature type="domain" description="Far11/STRP C-terminal" evidence="3">
    <location>
        <begin position="508"/>
        <end position="917"/>
    </location>
</feature>
<feature type="domain" description="Far11/STRP N-terminal" evidence="2">
    <location>
        <begin position="119"/>
        <end position="421"/>
    </location>
</feature>
<name>A0A1B2JBP1_PICPA</name>
<accession>A0A1B2JBP1</accession>
<dbReference type="InterPro" id="IPR012486">
    <property type="entry name" value="Far11/STRP_N"/>
</dbReference>
<dbReference type="GO" id="GO:0007010">
    <property type="term" value="P:cytoskeleton organization"/>
    <property type="evidence" value="ECO:0007669"/>
    <property type="project" value="TreeGrafter"/>
</dbReference>
<evidence type="ECO:0000259" key="3">
    <source>
        <dbReference type="SMART" id="SM01293"/>
    </source>
</evidence>
<evidence type="ECO:0000256" key="1">
    <source>
        <dbReference type="SAM" id="MobiDB-lite"/>
    </source>
</evidence>
<keyword evidence="5" id="KW-1185">Reference proteome</keyword>
<dbReference type="EMBL" id="CP014585">
    <property type="protein sequence ID" value="ANZ75351.1"/>
    <property type="molecule type" value="Genomic_DNA"/>
</dbReference>
<dbReference type="Proteomes" id="UP000094565">
    <property type="component" value="Chromosome 2"/>
</dbReference>
<dbReference type="GO" id="GO:0005829">
    <property type="term" value="C:cytosol"/>
    <property type="evidence" value="ECO:0007669"/>
    <property type="project" value="TreeGrafter"/>
</dbReference>
<gene>
    <name evidence="4" type="primary">FAR11</name>
    <name evidence="4" type="ORF">ATY40_BA7502250</name>
</gene>
<evidence type="ECO:0000313" key="5">
    <source>
        <dbReference type="Proteomes" id="UP000094565"/>
    </source>
</evidence>
<dbReference type="SMART" id="SM01293">
    <property type="entry name" value="DUF3402"/>
    <property type="match status" value="1"/>
</dbReference>
<dbReference type="PANTHER" id="PTHR13239">
    <property type="entry name" value="PROTEIN REQUIRED FOR HYPHAL ANASTOMOSIS HAM-2"/>
    <property type="match status" value="1"/>
</dbReference>
<dbReference type="SMART" id="SM01292">
    <property type="entry name" value="N1221"/>
    <property type="match status" value="1"/>
</dbReference>